<reference evidence="3" key="1">
    <citation type="submission" date="2019-06" db="EMBL/GenBank/DDBJ databases">
        <title>The complete genome of Emcibacter congregatus ZYLT.</title>
        <authorList>
            <person name="Zhao Z."/>
        </authorList>
    </citation>
    <scope>NUCLEOTIDE SEQUENCE [LARGE SCALE GENOMIC DNA]</scope>
    <source>
        <strain evidence="3">MCCC 1A06723</strain>
    </source>
</reference>
<evidence type="ECO:0000259" key="1">
    <source>
        <dbReference type="Pfam" id="PF13449"/>
    </source>
</evidence>
<proteinExistence type="predicted"/>
<dbReference type="InterPro" id="IPR027372">
    <property type="entry name" value="Phytase-like_dom"/>
</dbReference>
<gene>
    <name evidence="2" type="ORF">FIV46_06220</name>
</gene>
<evidence type="ECO:0000313" key="3">
    <source>
        <dbReference type="Proteomes" id="UP000319148"/>
    </source>
</evidence>
<dbReference type="InterPro" id="IPR011044">
    <property type="entry name" value="Quino_amine_DH_bsu"/>
</dbReference>
<dbReference type="EMBL" id="VFIY01000005">
    <property type="protein sequence ID" value="TPD61800.1"/>
    <property type="molecule type" value="Genomic_DNA"/>
</dbReference>
<organism evidence="2 3">
    <name type="scientific">Emcibacter nanhaiensis</name>
    <dbReference type="NCBI Taxonomy" id="1505037"/>
    <lineage>
        <taxon>Bacteria</taxon>
        <taxon>Pseudomonadati</taxon>
        <taxon>Pseudomonadota</taxon>
        <taxon>Alphaproteobacteria</taxon>
        <taxon>Emcibacterales</taxon>
        <taxon>Emcibacteraceae</taxon>
        <taxon>Emcibacter</taxon>
    </lineage>
</organism>
<dbReference type="OrthoDB" id="9798693at2"/>
<keyword evidence="3" id="KW-1185">Reference proteome</keyword>
<dbReference type="Pfam" id="PF13449">
    <property type="entry name" value="Phytase-like"/>
    <property type="match status" value="1"/>
</dbReference>
<feature type="domain" description="Phytase-like" evidence="1">
    <location>
        <begin position="81"/>
        <end position="338"/>
    </location>
</feature>
<dbReference type="SUPFAM" id="SSF50969">
    <property type="entry name" value="YVTN repeat-like/Quinoprotein amine dehydrogenase"/>
    <property type="match status" value="1"/>
</dbReference>
<dbReference type="AlphaFoldDB" id="A0A501PMS2"/>
<name>A0A501PMS2_9PROT</name>
<protein>
    <recommendedName>
        <fullName evidence="1">Phytase-like domain-containing protein</fullName>
    </recommendedName>
</protein>
<sequence>MGLAITMLASGFTRQLMFWLAVVLTTLPTLSHAGDTPVPEKIRKIDLKSISIPLNHKNISENKAGALTYLGGVQLFSNSASFGGISGFVISPDGDRILGVSDRGFWFLANVMYDKGHLVGLQNGEMSPLSDEKGRQYRGKESDAEAVTLVDSGGLVVSFENDHRFRYYQASSTLNFDSVLKSNAQVISFAPDLSPVLEGLPKNLGIEALTTLTDGRMLAISEAALENSNNGMARAWIIGRGAVLPLTYELTDLYRPTDMATLPDGDVLVLERHFSLARGMASRLRHIKAADIREGTELKGEVIACMEFPYNIDNMEALAVRQNEAGETIVYMMSDNNFNPLQRNLLMMFRLDQEEKPEQPQPAFSGQQLAQTMGLVAGNR</sequence>
<comment type="caution">
    <text evidence="2">The sequence shown here is derived from an EMBL/GenBank/DDBJ whole genome shotgun (WGS) entry which is preliminary data.</text>
</comment>
<evidence type="ECO:0000313" key="2">
    <source>
        <dbReference type="EMBL" id="TPD61800.1"/>
    </source>
</evidence>
<accession>A0A501PMS2</accession>
<dbReference type="Proteomes" id="UP000319148">
    <property type="component" value="Unassembled WGS sequence"/>
</dbReference>
<dbReference type="InterPro" id="IPR014567">
    <property type="entry name" value="UCP031900"/>
</dbReference>
<dbReference type="PIRSF" id="PIRSF031900">
    <property type="entry name" value="UCP031900"/>
    <property type="match status" value="1"/>
</dbReference>